<feature type="domain" description="Large ribosomal subunit protein bL25 beta" evidence="7">
    <location>
        <begin position="62"/>
        <end position="144"/>
    </location>
</feature>
<organism evidence="8">
    <name type="scientific">marine metagenome</name>
    <dbReference type="NCBI Taxonomy" id="408172"/>
    <lineage>
        <taxon>unclassified sequences</taxon>
        <taxon>metagenomes</taxon>
        <taxon>ecological metagenomes</taxon>
    </lineage>
</organism>
<dbReference type="EMBL" id="UINC01000099">
    <property type="protein sequence ID" value="SUZ49030.1"/>
    <property type="molecule type" value="Genomic_DNA"/>
</dbReference>
<feature type="compositionally biased region" description="Basic and acidic residues" evidence="5">
    <location>
        <begin position="172"/>
        <end position="209"/>
    </location>
</feature>
<dbReference type="Pfam" id="PF01386">
    <property type="entry name" value="Ribosomal_L25p"/>
    <property type="match status" value="1"/>
</dbReference>
<dbReference type="InterPro" id="IPR011035">
    <property type="entry name" value="Ribosomal_bL25/Gln-tRNA_synth"/>
</dbReference>
<dbReference type="CDD" id="cd00495">
    <property type="entry name" value="Ribosomal_L25_TL5_CTC"/>
    <property type="match status" value="1"/>
</dbReference>
<dbReference type="InterPro" id="IPR029751">
    <property type="entry name" value="Ribosomal_L25_dom"/>
</dbReference>
<feature type="region of interest" description="Disordered" evidence="5">
    <location>
        <begin position="153"/>
        <end position="209"/>
    </location>
</feature>
<gene>
    <name evidence="8" type="ORF">METZ01_LOCUS1884</name>
</gene>
<dbReference type="SUPFAM" id="SSF50715">
    <property type="entry name" value="Ribosomal protein L25-like"/>
    <property type="match status" value="1"/>
</dbReference>
<dbReference type="PANTHER" id="PTHR33284">
    <property type="entry name" value="RIBOSOMAL PROTEIN L25/GLN-TRNA SYNTHETASE, ANTI-CODON-BINDING DOMAIN-CONTAINING PROTEIN"/>
    <property type="match status" value="1"/>
</dbReference>
<dbReference type="InterPro" id="IPR020930">
    <property type="entry name" value="Ribosomal_uL5_bac-type"/>
</dbReference>
<evidence type="ECO:0000259" key="6">
    <source>
        <dbReference type="Pfam" id="PF01386"/>
    </source>
</evidence>
<keyword evidence="2" id="KW-0694">RNA-binding</keyword>
<evidence type="ECO:0000313" key="8">
    <source>
        <dbReference type="EMBL" id="SUZ49030.1"/>
    </source>
</evidence>
<name>A0A381N337_9ZZZZ</name>
<dbReference type="Pfam" id="PF14693">
    <property type="entry name" value="Ribosomal_TL5_C"/>
    <property type="match status" value="1"/>
</dbReference>
<evidence type="ECO:0000256" key="4">
    <source>
        <dbReference type="ARBA" id="ARBA00023274"/>
    </source>
</evidence>
<feature type="domain" description="Large ribosomal subunit protein bL25 L25" evidence="6">
    <location>
        <begin position="3"/>
        <end position="54"/>
    </location>
</feature>
<evidence type="ECO:0000259" key="7">
    <source>
        <dbReference type="Pfam" id="PF14693"/>
    </source>
</evidence>
<dbReference type="GO" id="GO:0006412">
    <property type="term" value="P:translation"/>
    <property type="evidence" value="ECO:0007669"/>
    <property type="project" value="InterPro"/>
</dbReference>
<dbReference type="Gene3D" id="2.170.120.20">
    <property type="entry name" value="Ribosomal protein L25, beta domain"/>
    <property type="match status" value="1"/>
</dbReference>
<keyword evidence="3" id="KW-0689">Ribosomal protein</keyword>
<evidence type="ECO:0000256" key="1">
    <source>
        <dbReference type="ARBA" id="ARBA00022730"/>
    </source>
</evidence>
<keyword evidence="4" id="KW-0687">Ribonucleoprotein</keyword>
<dbReference type="InterPro" id="IPR020056">
    <property type="entry name" value="Rbsml_bL25/Gln-tRNA_synth_N"/>
</dbReference>
<dbReference type="NCBIfam" id="TIGR00731">
    <property type="entry name" value="bL25_bact_ctc"/>
    <property type="match status" value="1"/>
</dbReference>
<proteinExistence type="predicted"/>
<dbReference type="InterPro" id="IPR037121">
    <property type="entry name" value="Ribosomal_bL25_C"/>
</dbReference>
<sequence length="209" mass="23081">MDAISLSVDKKELYKALKTGQVIFEVIVKDKNQFVLVKDVQYHPVNDNIMHIDFQKVKEDEKISLEVPLRVIGEAEGVQAGGILVQIVNTITVKCKPTTIPEALIIDVTDLELNSSLSVKDIQLAADVEIITAEDLAVVSVQEAKQEEEIVEEILEGEEGFEVEGEEGEEGVEGKEGEEGADSKDGSSETKKEKDADKKEQKSKEEKQK</sequence>
<dbReference type="GO" id="GO:0022625">
    <property type="term" value="C:cytosolic large ribosomal subunit"/>
    <property type="evidence" value="ECO:0007669"/>
    <property type="project" value="TreeGrafter"/>
</dbReference>
<evidence type="ECO:0000256" key="3">
    <source>
        <dbReference type="ARBA" id="ARBA00022980"/>
    </source>
</evidence>
<dbReference type="GO" id="GO:0003735">
    <property type="term" value="F:structural constituent of ribosome"/>
    <property type="evidence" value="ECO:0007669"/>
    <property type="project" value="InterPro"/>
</dbReference>
<dbReference type="Gene3D" id="2.40.240.10">
    <property type="entry name" value="Ribosomal Protein L25, Chain P"/>
    <property type="match status" value="1"/>
</dbReference>
<dbReference type="PANTHER" id="PTHR33284:SF1">
    <property type="entry name" value="RIBOSOMAL PROTEIN L25_GLN-TRNA SYNTHETASE, ANTI-CODON-BINDING DOMAIN-CONTAINING PROTEIN"/>
    <property type="match status" value="1"/>
</dbReference>
<accession>A0A381N337</accession>
<dbReference type="AlphaFoldDB" id="A0A381N337"/>
<reference evidence="8" key="1">
    <citation type="submission" date="2018-05" db="EMBL/GenBank/DDBJ databases">
        <authorList>
            <person name="Lanie J.A."/>
            <person name="Ng W.-L."/>
            <person name="Kazmierczak K.M."/>
            <person name="Andrzejewski T.M."/>
            <person name="Davidsen T.M."/>
            <person name="Wayne K.J."/>
            <person name="Tettelin H."/>
            <person name="Glass J.I."/>
            <person name="Rusch D."/>
            <person name="Podicherti R."/>
            <person name="Tsui H.-C.T."/>
            <person name="Winkler M.E."/>
        </authorList>
    </citation>
    <scope>NUCLEOTIDE SEQUENCE</scope>
</reference>
<evidence type="ECO:0000256" key="2">
    <source>
        <dbReference type="ARBA" id="ARBA00022884"/>
    </source>
</evidence>
<evidence type="ECO:0000256" key="5">
    <source>
        <dbReference type="SAM" id="MobiDB-lite"/>
    </source>
</evidence>
<keyword evidence="1" id="KW-0699">rRNA-binding</keyword>
<dbReference type="GO" id="GO:0008097">
    <property type="term" value="F:5S rRNA binding"/>
    <property type="evidence" value="ECO:0007669"/>
    <property type="project" value="InterPro"/>
</dbReference>
<protein>
    <submittedName>
        <fullName evidence="8">Uncharacterized protein</fullName>
    </submittedName>
</protein>
<feature type="compositionally biased region" description="Acidic residues" evidence="5">
    <location>
        <begin position="153"/>
        <end position="171"/>
    </location>
</feature>
<dbReference type="InterPro" id="IPR020057">
    <property type="entry name" value="Ribosomal_bL25_b-dom"/>
</dbReference>
<dbReference type="InterPro" id="IPR001021">
    <property type="entry name" value="Ribosomal_bL25_long"/>
</dbReference>